<evidence type="ECO:0000313" key="9">
    <source>
        <dbReference type="Proteomes" id="UP000195602"/>
    </source>
</evidence>
<feature type="region of interest" description="Disordered" evidence="5">
    <location>
        <begin position="18"/>
        <end position="63"/>
    </location>
</feature>
<keyword evidence="3 6" id="KW-1133">Transmembrane helix</keyword>
<organism evidence="8 9">
    <name type="scientific">Clavispora lusitaniae</name>
    <name type="common">Candida lusitaniae</name>
    <dbReference type="NCBI Taxonomy" id="36911"/>
    <lineage>
        <taxon>Eukaryota</taxon>
        <taxon>Fungi</taxon>
        <taxon>Dikarya</taxon>
        <taxon>Ascomycota</taxon>
        <taxon>Saccharomycotina</taxon>
        <taxon>Pichiomycetes</taxon>
        <taxon>Metschnikowiaceae</taxon>
        <taxon>Clavispora</taxon>
    </lineage>
</organism>
<reference evidence="8 9" key="1">
    <citation type="submission" date="2017-04" db="EMBL/GenBank/DDBJ databases">
        <title>Draft genome of the yeast Clavispora lusitaniae type strain CBS 6936.</title>
        <authorList>
            <person name="Durrens P."/>
            <person name="Klopp C."/>
            <person name="Biteau N."/>
            <person name="Fitton-Ouhabi V."/>
            <person name="Dementhon K."/>
            <person name="Accoceberry I."/>
            <person name="Sherman D.J."/>
            <person name="Noel T."/>
        </authorList>
    </citation>
    <scope>NUCLEOTIDE SEQUENCE [LARGE SCALE GENOMIC DNA]</scope>
    <source>
        <strain evidence="8 9">CBS 6936</strain>
    </source>
</reference>
<dbReference type="EMBL" id="LYUB02000027">
    <property type="protein sequence ID" value="OVF04482.1"/>
    <property type="molecule type" value="Genomic_DNA"/>
</dbReference>
<evidence type="ECO:0000256" key="6">
    <source>
        <dbReference type="SAM" id="Phobius"/>
    </source>
</evidence>
<feature type="compositionally biased region" description="Basic and acidic residues" evidence="5">
    <location>
        <begin position="433"/>
        <end position="452"/>
    </location>
</feature>
<feature type="compositionally biased region" description="Low complexity" evidence="5">
    <location>
        <begin position="28"/>
        <end position="49"/>
    </location>
</feature>
<keyword evidence="2 6" id="KW-0812">Transmembrane</keyword>
<name>A0AA91PVX9_CLALS</name>
<sequence>MEQVSSFLENILVVEPDKAEKIERLPEAAKSSTKPSTKSSTKPSTAETATDNEPAADQAEQLPNPSLYSGFWYLEDDPRKASNQLTEKLMEKVLNVIINSETEASSGLEARMAVHRTRPPFSVNLMSTNSTHLAQKTSPVFETIDAIISFFCWYNPAYTIGVLMLVTHVILNPYLGTALPPALLIKRFIVPSYLRLYPPDTSVIDGELWARNPEPYQGPPLKKYEPPKPCSQFSREFLMNFADLQNQMVCYIRLYDQLVAWGQHYFLFENYKLTCVVFAILVFIIVFELAVLPNIMPYILLYFPWKTFSIISVWLFVAAFHPKVKDTLLDYWHSEDARLARLDSTDRVETFLTSFVAEEIKSDILRQVEIFELHRLSSRNIWEPMGFATDYYTLNHPQRIMESLERKKDVKPKEKKRRWSSEKKDKKKKDKKEKKEETREERGKTEVNDFSDKAGAPDNQSSAVDSTRDTKQNVSTGDSGSIKEGASIGDTSSVEASIKDDVPQLSIVKETRNASEAAIVSPDKEMTPGIISESELEEAQIQEHIDSAKESTKENEEDTLPIPLRASLGEIRSPPHWQFSEDSWSIDLEPHIWVDQNCIMDLVNVDADEKWVYDFADNGDTPDGHVFRRRRWVRACKREKIVATVPTPATSSRSSEWLSKTLSLT</sequence>
<proteinExistence type="predicted"/>
<dbReference type="Proteomes" id="UP000195602">
    <property type="component" value="Unassembled WGS sequence"/>
</dbReference>
<dbReference type="PANTHER" id="PTHR28304">
    <property type="entry name" value="PEROXISOMAL MEMBRANE PROTEIN PEX29"/>
    <property type="match status" value="1"/>
</dbReference>
<dbReference type="Pfam" id="PF06398">
    <property type="entry name" value="Pex24p"/>
    <property type="match status" value="2"/>
</dbReference>
<feature type="compositionally biased region" description="Basic and acidic residues" evidence="5">
    <location>
        <begin position="18"/>
        <end position="27"/>
    </location>
</feature>
<evidence type="ECO:0000256" key="3">
    <source>
        <dbReference type="ARBA" id="ARBA00022989"/>
    </source>
</evidence>
<comment type="caution">
    <text evidence="8">The sequence shown here is derived from an EMBL/GenBank/DDBJ whole genome shotgun (WGS) entry which is preliminary data.</text>
</comment>
<accession>A0AA91PVX9</accession>
<gene>
    <name evidence="8" type="ORF">A9F13_27g00220</name>
</gene>
<feature type="domain" description="TECPR1-like DysF" evidence="7">
    <location>
        <begin position="120"/>
        <end position="421"/>
    </location>
</feature>
<feature type="transmembrane region" description="Helical" evidence="6">
    <location>
        <begin position="273"/>
        <end position="292"/>
    </location>
</feature>
<protein>
    <submittedName>
        <fullName evidence="8">Peroxisomal membrane protein</fullName>
    </submittedName>
</protein>
<evidence type="ECO:0000313" key="8">
    <source>
        <dbReference type="EMBL" id="OVF04482.1"/>
    </source>
</evidence>
<evidence type="ECO:0000256" key="5">
    <source>
        <dbReference type="SAM" id="MobiDB-lite"/>
    </source>
</evidence>
<dbReference type="PANTHER" id="PTHR28304:SF2">
    <property type="entry name" value="PEROXISOMAL MEMBRANE PROTEIN PEX29"/>
    <property type="match status" value="1"/>
</dbReference>
<dbReference type="GO" id="GO:0005778">
    <property type="term" value="C:peroxisomal membrane"/>
    <property type="evidence" value="ECO:0007669"/>
    <property type="project" value="UniProtKB-ARBA"/>
</dbReference>
<evidence type="ECO:0000256" key="1">
    <source>
        <dbReference type="ARBA" id="ARBA00004141"/>
    </source>
</evidence>
<evidence type="ECO:0000259" key="7">
    <source>
        <dbReference type="Pfam" id="PF06398"/>
    </source>
</evidence>
<feature type="domain" description="TECPR1-like DysF" evidence="7">
    <location>
        <begin position="565"/>
        <end position="634"/>
    </location>
</feature>
<dbReference type="KEGG" id="clus:A9F13_27g00220"/>
<dbReference type="InterPro" id="IPR052816">
    <property type="entry name" value="Peroxisomal_Membrane_PEX28-32"/>
</dbReference>
<dbReference type="InterPro" id="IPR010482">
    <property type="entry name" value="TECPR1-like_DysF"/>
</dbReference>
<comment type="subcellular location">
    <subcellularLocation>
        <location evidence="1">Membrane</location>
        <topology evidence="1">Multi-pass membrane protein</topology>
    </subcellularLocation>
</comment>
<evidence type="ECO:0000256" key="2">
    <source>
        <dbReference type="ARBA" id="ARBA00022692"/>
    </source>
</evidence>
<feature type="transmembrane region" description="Helical" evidence="6">
    <location>
        <begin position="298"/>
        <end position="320"/>
    </location>
</feature>
<feature type="region of interest" description="Disordered" evidence="5">
    <location>
        <begin position="403"/>
        <end position="497"/>
    </location>
</feature>
<dbReference type="AlphaFoldDB" id="A0AA91PVX9"/>
<keyword evidence="4 6" id="KW-0472">Membrane</keyword>
<dbReference type="GO" id="GO:0007031">
    <property type="term" value="P:peroxisome organization"/>
    <property type="evidence" value="ECO:0007669"/>
    <property type="project" value="TreeGrafter"/>
</dbReference>
<evidence type="ECO:0000256" key="4">
    <source>
        <dbReference type="ARBA" id="ARBA00023136"/>
    </source>
</evidence>
<feature type="compositionally biased region" description="Basic and acidic residues" evidence="5">
    <location>
        <begin position="403"/>
        <end position="412"/>
    </location>
</feature>